<evidence type="ECO:0000256" key="3">
    <source>
        <dbReference type="PROSITE-ProRule" id="PRU00176"/>
    </source>
</evidence>
<feature type="compositionally biased region" description="Low complexity" evidence="4">
    <location>
        <begin position="291"/>
        <end position="318"/>
    </location>
</feature>
<dbReference type="GO" id="GO:0003730">
    <property type="term" value="F:mRNA 3'-UTR binding"/>
    <property type="evidence" value="ECO:0007669"/>
    <property type="project" value="TreeGrafter"/>
</dbReference>
<evidence type="ECO:0000313" key="8">
    <source>
        <dbReference type="Proteomes" id="UP000274756"/>
    </source>
</evidence>
<reference evidence="6 8" key="2">
    <citation type="submission" date="2018-11" db="EMBL/GenBank/DDBJ databases">
        <authorList>
            <consortium name="Pathogen Informatics"/>
        </authorList>
    </citation>
    <scope>NUCLEOTIDE SEQUENCE [LARGE SCALE GENOMIC DNA]</scope>
</reference>
<dbReference type="FunFam" id="3.30.70.330:FF:000040">
    <property type="entry name" value="Heterogeneous nuclear ribonucleoprotein A2/B1"/>
    <property type="match status" value="1"/>
</dbReference>
<evidence type="ECO:0000256" key="2">
    <source>
        <dbReference type="ARBA" id="ARBA00022884"/>
    </source>
</evidence>
<feature type="region of interest" description="Disordered" evidence="4">
    <location>
        <begin position="262"/>
        <end position="325"/>
    </location>
</feature>
<dbReference type="EMBL" id="UYYG01000113">
    <property type="protein sequence ID" value="VDN53238.1"/>
    <property type="molecule type" value="Genomic_DNA"/>
</dbReference>
<feature type="domain" description="RRM" evidence="5">
    <location>
        <begin position="108"/>
        <end position="204"/>
    </location>
</feature>
<keyword evidence="8" id="KW-1185">Reference proteome</keyword>
<dbReference type="GO" id="GO:0098687">
    <property type="term" value="C:chromosomal region"/>
    <property type="evidence" value="ECO:0007669"/>
    <property type="project" value="UniProtKB-ARBA"/>
</dbReference>
<dbReference type="GO" id="GO:0000398">
    <property type="term" value="P:mRNA splicing, via spliceosome"/>
    <property type="evidence" value="ECO:0007669"/>
    <property type="project" value="TreeGrafter"/>
</dbReference>
<dbReference type="OrthoDB" id="1875751at2759"/>
<sequence length="325" mass="35150">MVKTDDGNDGLEAEQFRKMFIGGLSSSTTDETLKEYYSQWGELVDCVVMRDPSTKRSRGFGFVSYKTQAEVDLAMANRPHMIDGKTVDPKRAVPRDQSVRSEANVSSKRLYVSGVREEHTEQMFEEYFSKFGTVLKVEIINDKTTGKPRGFAFVSFEDYDPVDKCVLQRSHQILNYRCDVKKALSKEEMSRERDRLERMGRSRGAMRGGPDRFGGPPGYGGNWGSGGGQWGGGGGRSQYYGGYGGSYGGGYGGGGPGGWNGPAGDSVNGGWNSAPQTGGWGSGSGGGDAGGSTWNQSGNQSSWGQGSGQPWNSSQGNQEWNGRSY</sequence>
<dbReference type="InterPro" id="IPR012677">
    <property type="entry name" value="Nucleotide-bd_a/b_plait_sf"/>
</dbReference>
<evidence type="ECO:0000259" key="5">
    <source>
        <dbReference type="PROSITE" id="PS50102"/>
    </source>
</evidence>
<evidence type="ECO:0000256" key="1">
    <source>
        <dbReference type="ARBA" id="ARBA00022737"/>
    </source>
</evidence>
<dbReference type="AlphaFoldDB" id="A0A0N4UNN9"/>
<dbReference type="FunFam" id="3.30.70.330:FF:000860">
    <property type="entry name" value="Heterogeneous nuclear ribonucleoprotein A1"/>
    <property type="match status" value="1"/>
</dbReference>
<evidence type="ECO:0000313" key="9">
    <source>
        <dbReference type="WBParaSite" id="DME_0000952501-mRNA-1"/>
    </source>
</evidence>
<keyword evidence="1" id="KW-0677">Repeat</keyword>
<accession>A0A0N4UNN9</accession>
<dbReference type="WBParaSite" id="DME_0000952501-mRNA-1">
    <property type="protein sequence ID" value="DME_0000952501-mRNA-1"/>
    <property type="gene ID" value="DME_0000952501"/>
</dbReference>
<dbReference type="SUPFAM" id="SSF54928">
    <property type="entry name" value="RNA-binding domain, RBD"/>
    <property type="match status" value="2"/>
</dbReference>
<evidence type="ECO:0000313" key="6">
    <source>
        <dbReference type="EMBL" id="VDN53238.1"/>
    </source>
</evidence>
<dbReference type="Pfam" id="PF00076">
    <property type="entry name" value="RRM_1"/>
    <property type="match status" value="2"/>
</dbReference>
<dbReference type="InterPro" id="IPR035979">
    <property type="entry name" value="RBD_domain_sf"/>
</dbReference>
<organism evidence="7 9">
    <name type="scientific">Dracunculus medinensis</name>
    <name type="common">Guinea worm</name>
    <dbReference type="NCBI Taxonomy" id="318479"/>
    <lineage>
        <taxon>Eukaryota</taxon>
        <taxon>Metazoa</taxon>
        <taxon>Ecdysozoa</taxon>
        <taxon>Nematoda</taxon>
        <taxon>Chromadorea</taxon>
        <taxon>Rhabditida</taxon>
        <taxon>Spirurina</taxon>
        <taxon>Dracunculoidea</taxon>
        <taxon>Dracunculidae</taxon>
        <taxon>Dracunculus</taxon>
    </lineage>
</organism>
<protein>
    <submittedName>
        <fullName evidence="9">Heterogeneous nuclear ribonucleoprotein A1</fullName>
    </submittedName>
</protein>
<dbReference type="Gene3D" id="3.30.70.330">
    <property type="match status" value="2"/>
</dbReference>
<dbReference type="PANTHER" id="PTHR48026">
    <property type="entry name" value="HOMOLOGOUS TO DROSOPHILA SQD (SQUID) PROTEIN"/>
    <property type="match status" value="1"/>
</dbReference>
<feature type="region of interest" description="Disordered" evidence="4">
    <location>
        <begin position="187"/>
        <end position="221"/>
    </location>
</feature>
<feature type="domain" description="RRM" evidence="5">
    <location>
        <begin position="17"/>
        <end position="117"/>
    </location>
</feature>
<dbReference type="SMART" id="SM00360">
    <property type="entry name" value="RRM"/>
    <property type="match status" value="2"/>
</dbReference>
<dbReference type="Proteomes" id="UP000274756">
    <property type="component" value="Unassembled WGS sequence"/>
</dbReference>
<reference evidence="9" key="1">
    <citation type="submission" date="2017-02" db="UniProtKB">
        <authorList>
            <consortium name="WormBaseParasite"/>
        </authorList>
    </citation>
    <scope>IDENTIFICATION</scope>
</reference>
<dbReference type="InterPro" id="IPR000504">
    <property type="entry name" value="RRM_dom"/>
</dbReference>
<evidence type="ECO:0000256" key="4">
    <source>
        <dbReference type="SAM" id="MobiDB-lite"/>
    </source>
</evidence>
<dbReference type="GO" id="GO:0071013">
    <property type="term" value="C:catalytic step 2 spliceosome"/>
    <property type="evidence" value="ECO:0007669"/>
    <property type="project" value="TreeGrafter"/>
</dbReference>
<dbReference type="Proteomes" id="UP000038040">
    <property type="component" value="Unplaced"/>
</dbReference>
<dbReference type="STRING" id="318479.A0A0N4UNN9"/>
<proteinExistence type="predicted"/>
<dbReference type="PROSITE" id="PS50102">
    <property type="entry name" value="RRM"/>
    <property type="match status" value="2"/>
</dbReference>
<keyword evidence="2 3" id="KW-0694">RNA-binding</keyword>
<feature type="compositionally biased region" description="Gly residues" evidence="4">
    <location>
        <begin position="278"/>
        <end position="290"/>
    </location>
</feature>
<name>A0A0N4UNN9_DRAME</name>
<gene>
    <name evidence="6" type="ORF">DME_LOCUS3211</name>
</gene>
<feature type="compositionally biased region" description="Basic and acidic residues" evidence="4">
    <location>
        <begin position="187"/>
        <end position="200"/>
    </location>
</feature>
<dbReference type="PANTHER" id="PTHR48026:SF14">
    <property type="entry name" value="HETEROGENEOUS NUCLEAR RIBONUCLEOPROTEIN A1"/>
    <property type="match status" value="1"/>
</dbReference>
<feature type="compositionally biased region" description="Gly residues" evidence="4">
    <location>
        <begin position="211"/>
        <end position="221"/>
    </location>
</feature>
<evidence type="ECO:0000313" key="7">
    <source>
        <dbReference type="Proteomes" id="UP000038040"/>
    </source>
</evidence>
<dbReference type="CDD" id="cd12578">
    <property type="entry name" value="RRM1_hnRNPA_like"/>
    <property type="match status" value="1"/>
</dbReference>